<dbReference type="EMBL" id="CP015118">
    <property type="protein sequence ID" value="ARN21842.1"/>
    <property type="molecule type" value="Genomic_DNA"/>
</dbReference>
<sequence>MTMKKFDLTKNLAHKIEGRMKGAGVPDRFAQGANAVVDKREQRRLDAAAGLVPFACKLPADLVRRLNERAATTEGGVNALVAQAIEKGLG</sequence>
<dbReference type="RefSeq" id="WP_085752137.1">
    <property type="nucleotide sequence ID" value="NZ_BSPR01000006.1"/>
</dbReference>
<dbReference type="AlphaFoldDB" id="A0A1W6LC66"/>
<dbReference type="Proteomes" id="UP000193427">
    <property type="component" value="Chromosome"/>
</dbReference>
<organism evidence="1 2">
    <name type="scientific">Piscinibacter gummiphilus</name>
    <dbReference type="NCBI Taxonomy" id="946333"/>
    <lineage>
        <taxon>Bacteria</taxon>
        <taxon>Pseudomonadati</taxon>
        <taxon>Pseudomonadota</taxon>
        <taxon>Betaproteobacteria</taxon>
        <taxon>Burkholderiales</taxon>
        <taxon>Sphaerotilaceae</taxon>
        <taxon>Piscinibacter</taxon>
    </lineage>
</organism>
<keyword evidence="2" id="KW-1185">Reference proteome</keyword>
<evidence type="ECO:0000313" key="1">
    <source>
        <dbReference type="EMBL" id="ARN21842.1"/>
    </source>
</evidence>
<name>A0A1W6LC66_9BURK</name>
<proteinExistence type="predicted"/>
<evidence type="ECO:0000313" key="2">
    <source>
        <dbReference type="Proteomes" id="UP000193427"/>
    </source>
</evidence>
<gene>
    <name evidence="1" type="ORF">A4W93_19140</name>
</gene>
<accession>A0A1W6LC66</accession>
<dbReference type="STRING" id="946333.A4W93_19140"/>
<dbReference type="KEGG" id="rgu:A4W93_19140"/>
<dbReference type="OrthoDB" id="8564304at2"/>
<protein>
    <submittedName>
        <fullName evidence="1">Uncharacterized protein</fullName>
    </submittedName>
</protein>
<reference evidence="1 2" key="1">
    <citation type="submission" date="2016-04" db="EMBL/GenBank/DDBJ databases">
        <title>Complete genome sequence of natural rubber-degrading, novel Gram-negative bacterium, Rhizobacter gummiphilus strain NS21.</title>
        <authorList>
            <person name="Tabata M."/>
            <person name="Kasai D."/>
            <person name="Fukuda M."/>
        </authorList>
    </citation>
    <scope>NUCLEOTIDE SEQUENCE [LARGE SCALE GENOMIC DNA]</scope>
    <source>
        <strain evidence="1 2">NS21</strain>
    </source>
</reference>